<evidence type="ECO:0000313" key="2">
    <source>
        <dbReference type="Proteomes" id="UP001412067"/>
    </source>
</evidence>
<gene>
    <name evidence="1" type="ORF">KSP40_PGU022778</name>
</gene>
<protein>
    <submittedName>
        <fullName evidence="1">Uncharacterized protein</fullName>
    </submittedName>
</protein>
<evidence type="ECO:0000313" key="1">
    <source>
        <dbReference type="EMBL" id="KAK8962676.1"/>
    </source>
</evidence>
<proteinExistence type="predicted"/>
<name>A0ABR2MG56_9ASPA</name>
<reference evidence="1 2" key="1">
    <citation type="journal article" date="2022" name="Nat. Plants">
        <title>Genomes of leafy and leafless Platanthera orchids illuminate the evolution of mycoheterotrophy.</title>
        <authorList>
            <person name="Li M.H."/>
            <person name="Liu K.W."/>
            <person name="Li Z."/>
            <person name="Lu H.C."/>
            <person name="Ye Q.L."/>
            <person name="Zhang D."/>
            <person name="Wang J.Y."/>
            <person name="Li Y.F."/>
            <person name="Zhong Z.M."/>
            <person name="Liu X."/>
            <person name="Yu X."/>
            <person name="Liu D.K."/>
            <person name="Tu X.D."/>
            <person name="Liu B."/>
            <person name="Hao Y."/>
            <person name="Liao X.Y."/>
            <person name="Jiang Y.T."/>
            <person name="Sun W.H."/>
            <person name="Chen J."/>
            <person name="Chen Y.Q."/>
            <person name="Ai Y."/>
            <person name="Zhai J.W."/>
            <person name="Wu S.S."/>
            <person name="Zhou Z."/>
            <person name="Hsiao Y.Y."/>
            <person name="Wu W.L."/>
            <person name="Chen Y.Y."/>
            <person name="Lin Y.F."/>
            <person name="Hsu J.L."/>
            <person name="Li C.Y."/>
            <person name="Wang Z.W."/>
            <person name="Zhao X."/>
            <person name="Zhong W.Y."/>
            <person name="Ma X.K."/>
            <person name="Ma L."/>
            <person name="Huang J."/>
            <person name="Chen G.Z."/>
            <person name="Huang M.Z."/>
            <person name="Huang L."/>
            <person name="Peng D.H."/>
            <person name="Luo Y.B."/>
            <person name="Zou S.Q."/>
            <person name="Chen S.P."/>
            <person name="Lan S."/>
            <person name="Tsai W.C."/>
            <person name="Van de Peer Y."/>
            <person name="Liu Z.J."/>
        </authorList>
    </citation>
    <scope>NUCLEOTIDE SEQUENCE [LARGE SCALE GENOMIC DNA]</scope>
    <source>
        <strain evidence="1">Lor288</strain>
    </source>
</reference>
<dbReference type="EMBL" id="JBBWWR010000008">
    <property type="protein sequence ID" value="KAK8962676.1"/>
    <property type="molecule type" value="Genomic_DNA"/>
</dbReference>
<keyword evidence="2" id="KW-1185">Reference proteome</keyword>
<accession>A0ABR2MG56</accession>
<dbReference type="Proteomes" id="UP001412067">
    <property type="component" value="Unassembled WGS sequence"/>
</dbReference>
<comment type="caution">
    <text evidence="1">The sequence shown here is derived from an EMBL/GenBank/DDBJ whole genome shotgun (WGS) entry which is preliminary data.</text>
</comment>
<sequence length="74" mass="8138">MIRYVSSKDNLIVPMNLLRVAGIQIAELLLQGWMNRNSWLDELEQLLEVSEGLLGGRRLAGGCGGLEKADSRLG</sequence>
<organism evidence="1 2">
    <name type="scientific">Platanthera guangdongensis</name>
    <dbReference type="NCBI Taxonomy" id="2320717"/>
    <lineage>
        <taxon>Eukaryota</taxon>
        <taxon>Viridiplantae</taxon>
        <taxon>Streptophyta</taxon>
        <taxon>Embryophyta</taxon>
        <taxon>Tracheophyta</taxon>
        <taxon>Spermatophyta</taxon>
        <taxon>Magnoliopsida</taxon>
        <taxon>Liliopsida</taxon>
        <taxon>Asparagales</taxon>
        <taxon>Orchidaceae</taxon>
        <taxon>Orchidoideae</taxon>
        <taxon>Orchideae</taxon>
        <taxon>Orchidinae</taxon>
        <taxon>Platanthera</taxon>
    </lineage>
</organism>